<feature type="compositionally biased region" description="Basic and acidic residues" evidence="8">
    <location>
        <begin position="826"/>
        <end position="842"/>
    </location>
</feature>
<keyword evidence="4" id="KW-0863">Zinc-finger</keyword>
<feature type="compositionally biased region" description="Polar residues" evidence="8">
    <location>
        <begin position="455"/>
        <end position="468"/>
    </location>
</feature>
<evidence type="ECO:0000256" key="7">
    <source>
        <dbReference type="SAM" id="Coils"/>
    </source>
</evidence>
<evidence type="ECO:0000256" key="2">
    <source>
        <dbReference type="ARBA" id="ARBA00012900"/>
    </source>
</evidence>
<feature type="compositionally biased region" description="Basic and acidic residues" evidence="8">
    <location>
        <begin position="1483"/>
        <end position="1494"/>
    </location>
</feature>
<reference evidence="12" key="2">
    <citation type="submission" date="2021-01" db="EMBL/GenBank/DDBJ databases">
        <authorList>
            <person name="Schikora-Tamarit M.A."/>
        </authorList>
    </citation>
    <scope>NUCLEOTIDE SEQUENCE</scope>
    <source>
        <strain evidence="12">CBS6341</strain>
    </source>
</reference>
<feature type="domain" description="JmjN" evidence="9">
    <location>
        <begin position="11"/>
        <end position="52"/>
    </location>
</feature>
<dbReference type="GO" id="GO:0010468">
    <property type="term" value="P:regulation of gene expression"/>
    <property type="evidence" value="ECO:0007669"/>
    <property type="project" value="TreeGrafter"/>
</dbReference>
<keyword evidence="5" id="KW-0862">Zinc</keyword>
<feature type="compositionally biased region" description="Low complexity" evidence="8">
    <location>
        <begin position="802"/>
        <end position="814"/>
    </location>
</feature>
<dbReference type="SMART" id="SM00545">
    <property type="entry name" value="JmjN"/>
    <property type="match status" value="1"/>
</dbReference>
<evidence type="ECO:0000256" key="4">
    <source>
        <dbReference type="ARBA" id="ARBA00022771"/>
    </source>
</evidence>
<dbReference type="EMBL" id="JAEUBF010000964">
    <property type="protein sequence ID" value="KAH3673593.1"/>
    <property type="molecule type" value="Genomic_DNA"/>
</dbReference>
<sequence length="1514" mass="172722">MSKPSDILNGVPIFKPTMDEFKDFEKYMKLINPWGMESGIVKIIPPIEWINSLPKISNDKLKSIKIKNPIEQNMGIGKDGVYSQQNIEKQKTYNIVQWKALSEMSNHQPPAPRGQPRLGTFDPQKLKTIENKNKEILKTKDLKSLNLLFENFDYNIDISEFTSDRCQNLENQYWKHLSYADPLYGADMTGSLFDDSVKYWNLQKLPNVLDHLNKNIPGVNDAYLYAGLWKATFSWHLEDQDLYSINYLHFGAPKQWYSIPQSDRLKFEKIMQEEFPQDYKKCKDFLRHKTFLMSPNHLNKKNIQVNKMVHYPGEFMITYPYGYHAGMNYGYNLAEAVNFAIDYWFDIGLKTSRCLCIPDSVGIDVIKLQKRYLDGKSKDIEFPQNSEIIILSDQEDDLTQDIKSSTKRKRQSLISSSSSQSPKLNTNEKLIKSKKSSNSTSKTKERRPINHIDNSKIQIVSQPSNIDDVNQIDPKLNDNDNNNNNDNEINDDNDSNDNDNEDNKDNDNMDNDQLDGKIIEFSDNDLDEDLLIVEETRLSDKYTQCRLCPTTLPNKQLRYYDFNLIVTNEFVESFCHRLCALTSNADSIQENVHDGLPYVDLTVCDRSTKQCEYCTSKKGSTFKCSSKFCSKYFHATCALPSGVYFKSYNQHYCPKHRPPIRNRNNVKFIDELVIGELIQVKMDEKIVSGAIKNIDKLKEIVVIEIYPVGLTQEIKEVQFSKIINQNSMKFIRFNDSFDEYGNHQVDIPDSVVELGSPEINNEFILDDVELHVESDLIDKNGRILRKEYEKQKNLENVDSKKSSISGSPISDNSSTIDETSLQKNQSENRNDEEHHHNVQKDHEHHHHHHNENDTDHHSHMNLEESEVDERSEIGIETPKKYEQLNETNSNDNQGLINAQSNKDDANNKLPKEQIYETIESEEELSENNVVLENEFDGEKSKRNSYYQEDVSKFDQQESSEKDTKIQGILESDSESIEEISVEEVEDKEPSEYHQGNQHCYENHHEQNQIDQYHQLNQNNLNNVQNNFQDHHEQSLQIWRPANGSAYPSWNISQSNITGITENAHYTSVSSRYYSAYPSAYGRNNVEQLPVQQYIEIDLGDEEYNEGEPISRELKITGSSASLTNNQEIHQDNSFKIVEIEDEADSEIPKIDEPQGSQNNKNNFMTKLQAAEEIVEINNVLEPESLQITENDSIDKEVTSITEDFTQSKCAKNGIELEHTAENDLANQSLENESIHNVKGSSSPVESHLQVKDNSDSVSTEDAVYESNVPLGRTEDTITHGSLAEIISNGENTSLDKQLETEEGTIQQIEENIAFHESDSLNKQAEANLFTNFTNANEISESSECSESLTVSDQDLHTASETIKFKDGLSGTIDGTLNLVANPNNNESTDLVNDIDTNDKDLKHRVTEKEIETDSTHIENADLATMSSVRILEPSAIASNGKDKSITTEENIIANESDNFSASETTLTHSALPDINSSANTLEKGPESTELDIAKPTKSISTQGELEEHVNSIEA</sequence>
<feature type="region of interest" description="Disordered" evidence="8">
    <location>
        <begin position="1470"/>
        <end position="1514"/>
    </location>
</feature>
<dbReference type="EC" id="1.14.11.66" evidence="2"/>
<dbReference type="PROSITE" id="PS51184">
    <property type="entry name" value="JMJC"/>
    <property type="match status" value="1"/>
</dbReference>
<comment type="similarity">
    <text evidence="1">Belongs to the JHDM3 histone demethylase family.</text>
</comment>
<evidence type="ECO:0000259" key="9">
    <source>
        <dbReference type="PROSITE" id="PS51183"/>
    </source>
</evidence>
<feature type="compositionally biased region" description="Basic and acidic residues" evidence="8">
    <location>
        <begin position="850"/>
        <end position="883"/>
    </location>
</feature>
<feature type="region of interest" description="Disordered" evidence="8">
    <location>
        <begin position="402"/>
        <end position="514"/>
    </location>
</feature>
<dbReference type="Pfam" id="PF13832">
    <property type="entry name" value="zf-HC5HC2H_2"/>
    <property type="match status" value="1"/>
</dbReference>
<feature type="region of interest" description="Disordered" evidence="8">
    <location>
        <begin position="1235"/>
        <end position="1260"/>
    </location>
</feature>
<feature type="compositionally biased region" description="Polar residues" evidence="8">
    <location>
        <begin position="815"/>
        <end position="825"/>
    </location>
</feature>
<reference evidence="12" key="1">
    <citation type="journal article" date="2021" name="Open Biol.">
        <title>Shared evolutionary footprints suggest mitochondrial oxidative damage underlies multiple complex I losses in fungi.</title>
        <authorList>
            <person name="Schikora-Tamarit M.A."/>
            <person name="Marcet-Houben M."/>
            <person name="Nosek J."/>
            <person name="Gabaldon T."/>
        </authorList>
    </citation>
    <scope>NUCLEOTIDE SEQUENCE</scope>
    <source>
        <strain evidence="12">CBS6341</strain>
    </source>
</reference>
<dbReference type="GO" id="GO:0140684">
    <property type="term" value="F:histone H3K9me2/H3K9me3 demethylase activity"/>
    <property type="evidence" value="ECO:0007669"/>
    <property type="project" value="UniProtKB-EC"/>
</dbReference>
<dbReference type="InterPro" id="IPR013083">
    <property type="entry name" value="Znf_RING/FYVE/PHD"/>
</dbReference>
<dbReference type="GO" id="GO:0005634">
    <property type="term" value="C:nucleus"/>
    <property type="evidence" value="ECO:0007669"/>
    <property type="project" value="TreeGrafter"/>
</dbReference>
<dbReference type="InterPro" id="IPR034732">
    <property type="entry name" value="EPHD"/>
</dbReference>
<evidence type="ECO:0000256" key="5">
    <source>
        <dbReference type="ARBA" id="ARBA00022833"/>
    </source>
</evidence>
<dbReference type="SUPFAM" id="SSF51197">
    <property type="entry name" value="Clavaminate synthase-like"/>
    <property type="match status" value="1"/>
</dbReference>
<dbReference type="Proteomes" id="UP000769528">
    <property type="component" value="Unassembled WGS sequence"/>
</dbReference>
<evidence type="ECO:0000259" key="10">
    <source>
        <dbReference type="PROSITE" id="PS51184"/>
    </source>
</evidence>
<protein>
    <recommendedName>
        <fullName evidence="2">[histone H3]-trimethyl-L-lysine(9) demethylase</fullName>
        <ecNumber evidence="2">1.14.11.66</ecNumber>
    </recommendedName>
</protein>
<dbReference type="Gene3D" id="2.60.120.650">
    <property type="entry name" value="Cupin"/>
    <property type="match status" value="1"/>
</dbReference>
<evidence type="ECO:0000256" key="6">
    <source>
        <dbReference type="ARBA" id="ARBA00049349"/>
    </source>
</evidence>
<dbReference type="InterPro" id="IPR003347">
    <property type="entry name" value="JmjC_dom"/>
</dbReference>
<dbReference type="Pfam" id="PF02375">
    <property type="entry name" value="JmjN"/>
    <property type="match status" value="1"/>
</dbReference>
<keyword evidence="3" id="KW-0479">Metal-binding</keyword>
<gene>
    <name evidence="12" type="ORF">WICMUC_003590</name>
</gene>
<evidence type="ECO:0000256" key="8">
    <source>
        <dbReference type="SAM" id="MobiDB-lite"/>
    </source>
</evidence>
<feature type="compositionally biased region" description="Polar residues" evidence="8">
    <location>
        <begin position="884"/>
        <end position="900"/>
    </location>
</feature>
<dbReference type="GO" id="GO:0008270">
    <property type="term" value="F:zinc ion binding"/>
    <property type="evidence" value="ECO:0007669"/>
    <property type="project" value="UniProtKB-KW"/>
</dbReference>
<feature type="coiled-coil region" evidence="7">
    <location>
        <begin position="1291"/>
        <end position="1325"/>
    </location>
</feature>
<dbReference type="InterPro" id="IPR003349">
    <property type="entry name" value="JmjN"/>
</dbReference>
<evidence type="ECO:0000256" key="1">
    <source>
        <dbReference type="ARBA" id="ARBA00009711"/>
    </source>
</evidence>
<dbReference type="Pfam" id="PF02373">
    <property type="entry name" value="JmjC"/>
    <property type="match status" value="1"/>
</dbReference>
<dbReference type="PROSITE" id="PS51805">
    <property type="entry name" value="EPHD"/>
    <property type="match status" value="1"/>
</dbReference>
<dbReference type="CDD" id="cd15571">
    <property type="entry name" value="ePHD"/>
    <property type="match status" value="1"/>
</dbReference>
<dbReference type="PANTHER" id="PTHR10694:SF7">
    <property type="entry name" value="[HISTONE H3]-TRIMETHYL-L-LYSINE(9) DEMETHYLASE"/>
    <property type="match status" value="1"/>
</dbReference>
<dbReference type="PROSITE" id="PS51183">
    <property type="entry name" value="JMJN"/>
    <property type="match status" value="1"/>
</dbReference>
<feature type="compositionally biased region" description="Low complexity" evidence="8">
    <location>
        <begin position="412"/>
        <end position="421"/>
    </location>
</feature>
<feature type="domain" description="PHD-type" evidence="11">
    <location>
        <begin position="542"/>
        <end position="657"/>
    </location>
</feature>
<organism evidence="12 13">
    <name type="scientific">Wickerhamomyces mucosus</name>
    <dbReference type="NCBI Taxonomy" id="1378264"/>
    <lineage>
        <taxon>Eukaryota</taxon>
        <taxon>Fungi</taxon>
        <taxon>Dikarya</taxon>
        <taxon>Ascomycota</taxon>
        <taxon>Saccharomycotina</taxon>
        <taxon>Saccharomycetes</taxon>
        <taxon>Phaffomycetales</taxon>
        <taxon>Wickerhamomycetaceae</taxon>
        <taxon>Wickerhamomyces</taxon>
    </lineage>
</organism>
<evidence type="ECO:0000313" key="13">
    <source>
        <dbReference type="Proteomes" id="UP000769528"/>
    </source>
</evidence>
<keyword evidence="13" id="KW-1185">Reference proteome</keyword>
<dbReference type="SMART" id="SM00558">
    <property type="entry name" value="JmjC"/>
    <property type="match status" value="1"/>
</dbReference>
<feature type="compositionally biased region" description="Polar residues" evidence="8">
    <location>
        <begin position="1470"/>
        <end position="1480"/>
    </location>
</feature>
<proteinExistence type="inferred from homology"/>
<feature type="compositionally biased region" description="Basic and acidic residues" evidence="8">
    <location>
        <begin position="1505"/>
        <end position="1514"/>
    </location>
</feature>
<evidence type="ECO:0000259" key="11">
    <source>
        <dbReference type="PROSITE" id="PS51805"/>
    </source>
</evidence>
<dbReference type="PANTHER" id="PTHR10694">
    <property type="entry name" value="LYSINE-SPECIFIC DEMETHYLASE"/>
    <property type="match status" value="1"/>
</dbReference>
<accession>A0A9P8TBP3</accession>
<evidence type="ECO:0000256" key="3">
    <source>
        <dbReference type="ARBA" id="ARBA00022723"/>
    </source>
</evidence>
<dbReference type="GO" id="GO:0051864">
    <property type="term" value="F:histone H3K36 demethylase activity"/>
    <property type="evidence" value="ECO:0007669"/>
    <property type="project" value="TreeGrafter"/>
</dbReference>
<comment type="caution">
    <text evidence="12">The sequence shown here is derived from an EMBL/GenBank/DDBJ whole genome shotgun (WGS) entry which is preliminary data.</text>
</comment>
<name>A0A9P8TBP3_9ASCO</name>
<evidence type="ECO:0000313" key="12">
    <source>
        <dbReference type="EMBL" id="KAH3673593.1"/>
    </source>
</evidence>
<feature type="region of interest" description="Disordered" evidence="8">
    <location>
        <begin position="794"/>
        <end position="909"/>
    </location>
</feature>
<comment type="catalytic activity">
    <reaction evidence="6">
        <text>N(6),N(6),N(6)-trimethyl-L-lysyl(9)-[histone H3] + 2 2-oxoglutarate + 2 O2 = N(6)-methyl-L-lysyl(9)-[histone H3] + 2 formaldehyde + 2 succinate + 2 CO2</text>
        <dbReference type="Rhea" id="RHEA:60200"/>
        <dbReference type="Rhea" id="RHEA-COMP:15538"/>
        <dbReference type="Rhea" id="RHEA-COMP:15542"/>
        <dbReference type="ChEBI" id="CHEBI:15379"/>
        <dbReference type="ChEBI" id="CHEBI:16526"/>
        <dbReference type="ChEBI" id="CHEBI:16810"/>
        <dbReference type="ChEBI" id="CHEBI:16842"/>
        <dbReference type="ChEBI" id="CHEBI:30031"/>
        <dbReference type="ChEBI" id="CHEBI:61929"/>
        <dbReference type="ChEBI" id="CHEBI:61961"/>
        <dbReference type="EC" id="1.14.11.66"/>
    </reaction>
</comment>
<dbReference type="OrthoDB" id="3975063at2759"/>
<feature type="domain" description="JmjC" evidence="10">
    <location>
        <begin position="194"/>
        <end position="356"/>
    </location>
</feature>
<dbReference type="Gene3D" id="3.30.40.10">
    <property type="entry name" value="Zinc/RING finger domain, C3HC4 (zinc finger)"/>
    <property type="match status" value="1"/>
</dbReference>
<keyword evidence="7" id="KW-0175">Coiled coil</keyword>
<feature type="compositionally biased region" description="Acidic residues" evidence="8">
    <location>
        <begin position="488"/>
        <end position="500"/>
    </location>
</feature>
<dbReference type="GO" id="GO:0000785">
    <property type="term" value="C:chromatin"/>
    <property type="evidence" value="ECO:0007669"/>
    <property type="project" value="TreeGrafter"/>
</dbReference>
<feature type="compositionally biased region" description="Basic and acidic residues" evidence="8">
    <location>
        <begin position="442"/>
        <end position="454"/>
    </location>
</feature>